<dbReference type="Pfam" id="PF10983">
    <property type="entry name" value="DUF2793"/>
    <property type="match status" value="1"/>
</dbReference>
<gene>
    <name evidence="1" type="ORF">SAMN05216257_102141</name>
</gene>
<protein>
    <submittedName>
        <fullName evidence="1">Uncharacterized protein</fullName>
    </submittedName>
</protein>
<proteinExistence type="predicted"/>
<dbReference type="EMBL" id="FNFV01000002">
    <property type="protein sequence ID" value="SDK26703.1"/>
    <property type="molecule type" value="Genomic_DNA"/>
</dbReference>
<dbReference type="OrthoDB" id="564699at2"/>
<dbReference type="AlphaFoldDB" id="A0A1G9AHH3"/>
<dbReference type="Proteomes" id="UP000199328">
    <property type="component" value="Unassembled WGS sequence"/>
</dbReference>
<evidence type="ECO:0000313" key="2">
    <source>
        <dbReference type="Proteomes" id="UP000199328"/>
    </source>
</evidence>
<dbReference type="STRING" id="990712.SAMN05216257_102141"/>
<organism evidence="1 2">
    <name type="scientific">Meinhardsimonia xiamenensis</name>
    <dbReference type="NCBI Taxonomy" id="990712"/>
    <lineage>
        <taxon>Bacteria</taxon>
        <taxon>Pseudomonadati</taxon>
        <taxon>Pseudomonadota</taxon>
        <taxon>Alphaproteobacteria</taxon>
        <taxon>Rhodobacterales</taxon>
        <taxon>Paracoccaceae</taxon>
        <taxon>Meinhardsimonia</taxon>
    </lineage>
</organism>
<dbReference type="InterPro" id="IPR021251">
    <property type="entry name" value="DUF2793"/>
</dbReference>
<reference evidence="2" key="1">
    <citation type="submission" date="2016-10" db="EMBL/GenBank/DDBJ databases">
        <authorList>
            <person name="Varghese N."/>
            <person name="Submissions S."/>
        </authorList>
    </citation>
    <scope>NUCLEOTIDE SEQUENCE [LARGE SCALE GENOMIC DNA]</scope>
    <source>
        <strain evidence="2">CGMCC 1.10789</strain>
    </source>
</reference>
<dbReference type="RefSeq" id="WP_092498687.1">
    <property type="nucleotide sequence ID" value="NZ_FNFV01000002.1"/>
</dbReference>
<sequence length="236" mass="24322">MAETLNLGLPLLAPSQAQKHVTVNEALARLDGLTQLVLVSSSQSAPPAAASEGAVYAVPSGATGDWSGHEGQLAIGSNGGWVFVTPQVGWRGFLAETGAHVVWDGAGWIENAVAVTPGRAHALIESVEFDHVIGAGTSSTTSFIIPQYAVVLAVTGRVKTAITGTLTSWELGVPGSTNRYGSGLSLVQGSWVIGMSGQPQTYYADTPLMLTAAGGEFAGGELRLAVHMFRATPPEL</sequence>
<accession>A0A1G9AHH3</accession>
<keyword evidence="2" id="KW-1185">Reference proteome</keyword>
<name>A0A1G9AHH3_9RHOB</name>
<evidence type="ECO:0000313" key="1">
    <source>
        <dbReference type="EMBL" id="SDK26703.1"/>
    </source>
</evidence>